<evidence type="ECO:0000256" key="6">
    <source>
        <dbReference type="ARBA" id="ARBA00023033"/>
    </source>
</evidence>
<gene>
    <name evidence="7" type="ORF">G9272_38615</name>
</gene>
<evidence type="ECO:0000256" key="5">
    <source>
        <dbReference type="ARBA" id="ARBA00023004"/>
    </source>
</evidence>
<dbReference type="Gene3D" id="1.10.630.10">
    <property type="entry name" value="Cytochrome P450"/>
    <property type="match status" value="1"/>
</dbReference>
<evidence type="ECO:0000256" key="2">
    <source>
        <dbReference type="ARBA" id="ARBA00022617"/>
    </source>
</evidence>
<dbReference type="InterPro" id="IPR002397">
    <property type="entry name" value="Cyt_P450_B"/>
</dbReference>
<dbReference type="AlphaFoldDB" id="A0A6M4XBL4"/>
<proteinExistence type="inferred from homology"/>
<dbReference type="GO" id="GO:0036199">
    <property type="term" value="F:cholest-4-en-3-one 26-monooxygenase activity"/>
    <property type="evidence" value="ECO:0007669"/>
    <property type="project" value="TreeGrafter"/>
</dbReference>
<evidence type="ECO:0000313" key="8">
    <source>
        <dbReference type="Proteomes" id="UP000502665"/>
    </source>
</evidence>
<accession>A0A6M4XBL4</accession>
<comment type="similarity">
    <text evidence="1">Belongs to the cytochrome P450 family.</text>
</comment>
<dbReference type="Proteomes" id="UP000502665">
    <property type="component" value="Chromosome"/>
</dbReference>
<dbReference type="SUPFAM" id="SSF48264">
    <property type="entry name" value="Cytochrome P450"/>
    <property type="match status" value="1"/>
</dbReference>
<dbReference type="RefSeq" id="WP_171400823.1">
    <property type="nucleotide sequence ID" value="NZ_CP049838.1"/>
</dbReference>
<keyword evidence="6" id="KW-0503">Monooxygenase</keyword>
<keyword evidence="8" id="KW-1185">Reference proteome</keyword>
<keyword evidence="3" id="KW-0479">Metal-binding</keyword>
<dbReference type="InterPro" id="IPR036396">
    <property type="entry name" value="Cyt_P450_sf"/>
</dbReference>
<dbReference type="FunFam" id="1.10.630.10:FF:000018">
    <property type="entry name" value="Cytochrome P450 monooxygenase"/>
    <property type="match status" value="1"/>
</dbReference>
<evidence type="ECO:0000256" key="1">
    <source>
        <dbReference type="ARBA" id="ARBA00010617"/>
    </source>
</evidence>
<evidence type="ECO:0000313" key="7">
    <source>
        <dbReference type="EMBL" id="QJT05503.1"/>
    </source>
</evidence>
<dbReference type="PANTHER" id="PTHR46696">
    <property type="entry name" value="P450, PUTATIVE (EUROFUNG)-RELATED"/>
    <property type="match status" value="1"/>
</dbReference>
<keyword evidence="4" id="KW-0560">Oxidoreductase</keyword>
<keyword evidence="2" id="KW-0349">Heme</keyword>
<dbReference type="EMBL" id="CP049838">
    <property type="protein sequence ID" value="QJT05503.1"/>
    <property type="molecule type" value="Genomic_DNA"/>
</dbReference>
<dbReference type="GO" id="GO:0008395">
    <property type="term" value="F:steroid hydroxylase activity"/>
    <property type="evidence" value="ECO:0007669"/>
    <property type="project" value="TreeGrafter"/>
</dbReference>
<evidence type="ECO:0000256" key="4">
    <source>
        <dbReference type="ARBA" id="ARBA00023002"/>
    </source>
</evidence>
<protein>
    <submittedName>
        <fullName evidence="7">Cytochrome P450</fullName>
    </submittedName>
</protein>
<dbReference type="GO" id="GO:0006707">
    <property type="term" value="P:cholesterol catabolic process"/>
    <property type="evidence" value="ECO:0007669"/>
    <property type="project" value="TreeGrafter"/>
</dbReference>
<sequence length="409" mass="45220">MTRPVVSPDELDSLDFADPRLHAERDLTEVWRHLRAQRPFHWQPPREDRPGFWVLSRYADAMAVYRDKEHFTTERGNALENLLIGGDPAAGSMLAVTDGPKHTRLRNVLNSAFAPKTLARIRHSLRRSIDDLLAVALEKGECDFVREVSASIPLGAICDLLGVPENDHRYLLDRTSHAWSSDEADASPEATWQAKSELLLYFSDVAAARRGDDGDDVISLLANCRIDGDPISDRDLMANCYGLIIGGDETGRHAISSGLKALIEHPEQWRALKDGTADLTTAADEVLRWTVPSLHSGRTATADTEVNGRLIKEGDIVTVWTSSANRDAEVFPDPDRFTLDRSPNKHLTFAFGSHICLGHNLARIEVEEVLGALRTLVSSAEQTGPEEWIYSSILHGMSSLPVALTPQGR</sequence>
<dbReference type="Pfam" id="PF00067">
    <property type="entry name" value="p450"/>
    <property type="match status" value="1"/>
</dbReference>
<name>A0A6M4XBL4_9ACTN</name>
<dbReference type="GO" id="GO:0005506">
    <property type="term" value="F:iron ion binding"/>
    <property type="evidence" value="ECO:0007669"/>
    <property type="project" value="InterPro"/>
</dbReference>
<dbReference type="PANTHER" id="PTHR46696:SF4">
    <property type="entry name" value="BIOTIN BIOSYNTHESIS CYTOCHROME P450"/>
    <property type="match status" value="1"/>
</dbReference>
<organism evidence="7 8">
    <name type="scientific">Streptomyces asoensis</name>
    <dbReference type="NCBI Taxonomy" id="249586"/>
    <lineage>
        <taxon>Bacteria</taxon>
        <taxon>Bacillati</taxon>
        <taxon>Actinomycetota</taxon>
        <taxon>Actinomycetes</taxon>
        <taxon>Kitasatosporales</taxon>
        <taxon>Streptomycetaceae</taxon>
        <taxon>Streptomyces</taxon>
    </lineage>
</organism>
<dbReference type="GO" id="GO:0020037">
    <property type="term" value="F:heme binding"/>
    <property type="evidence" value="ECO:0007669"/>
    <property type="project" value="InterPro"/>
</dbReference>
<reference evidence="7" key="1">
    <citation type="submission" date="2020-03" db="EMBL/GenBank/DDBJ databases">
        <title>Molecular networking-based the target discovery of potent antiproliferative macrolactams: 5/6/7/16 polycyclic ansamycins and glycosylated trienomycin from Streptomyces cacaoi subsp. asoensis.</title>
        <authorList>
            <person name="Liu L.-L."/>
        </authorList>
    </citation>
    <scope>NUCLEOTIDE SEQUENCE [LARGE SCALE GENOMIC DNA]</scope>
    <source>
        <strain evidence="7">H2S5</strain>
    </source>
</reference>
<evidence type="ECO:0000256" key="3">
    <source>
        <dbReference type="ARBA" id="ARBA00022723"/>
    </source>
</evidence>
<dbReference type="CDD" id="cd11033">
    <property type="entry name" value="CYP142-like"/>
    <property type="match status" value="1"/>
</dbReference>
<dbReference type="InterPro" id="IPR001128">
    <property type="entry name" value="Cyt_P450"/>
</dbReference>
<dbReference type="PRINTS" id="PR00359">
    <property type="entry name" value="BP450"/>
</dbReference>
<keyword evidence="5" id="KW-0408">Iron</keyword>